<dbReference type="Pfam" id="PF07120">
    <property type="entry name" value="DUF1376"/>
    <property type="match status" value="1"/>
</dbReference>
<reference evidence="2" key="1">
    <citation type="submission" date="2020-05" db="EMBL/GenBank/DDBJ databases">
        <authorList>
            <person name="Chiriac C."/>
            <person name="Salcher M."/>
            <person name="Ghai R."/>
            <person name="Kavagutti S V."/>
        </authorList>
    </citation>
    <scope>NUCLEOTIDE SEQUENCE</scope>
</reference>
<sequence length="261" mass="29371">MNYYEHHLGDYAQATAHLTFLEDAAYLRMIRKYYAEESPLPGDVSAIQRLIGCRTREERKAVDVVLAEFFFLEDGHWHNKRCDQEIARFREKQDKARHSANARWSKVPTQSDGNANAMRTHSEGNAHQSPVTKHQSPVINTPPEGVSESVWKDFLSLRKTKRATVTKTAMQGIQREAEKAGLTLQAALQEMCARGWTGFKAEWLQKKGSYHESLTTTGSSIFGGVRHEREVTGCVDQENISGNARPLRLKVVTDVDDGPGS</sequence>
<accession>A0A6J5PVV2</accession>
<dbReference type="EMBL" id="LR796899">
    <property type="protein sequence ID" value="CAB4173188.1"/>
    <property type="molecule type" value="Genomic_DNA"/>
</dbReference>
<evidence type="ECO:0000313" key="2">
    <source>
        <dbReference type="EMBL" id="CAB4173188.1"/>
    </source>
</evidence>
<protein>
    <recommendedName>
        <fullName evidence="3">DUF1376 domain-containing protein</fullName>
    </recommendedName>
</protein>
<evidence type="ECO:0008006" key="3">
    <source>
        <dbReference type="Google" id="ProtNLM"/>
    </source>
</evidence>
<feature type="region of interest" description="Disordered" evidence="1">
    <location>
        <begin position="93"/>
        <end position="143"/>
    </location>
</feature>
<organism evidence="2">
    <name type="scientific">uncultured Caudovirales phage</name>
    <dbReference type="NCBI Taxonomy" id="2100421"/>
    <lineage>
        <taxon>Viruses</taxon>
        <taxon>Duplodnaviria</taxon>
        <taxon>Heunggongvirae</taxon>
        <taxon>Uroviricota</taxon>
        <taxon>Caudoviricetes</taxon>
        <taxon>Peduoviridae</taxon>
        <taxon>Maltschvirus</taxon>
        <taxon>Maltschvirus maltsch</taxon>
    </lineage>
</organism>
<gene>
    <name evidence="2" type="ORF">UFOVP953_38</name>
</gene>
<dbReference type="InterPro" id="IPR010781">
    <property type="entry name" value="DUF1376"/>
</dbReference>
<proteinExistence type="predicted"/>
<name>A0A6J5PVV2_9CAUD</name>
<feature type="compositionally biased region" description="Polar residues" evidence="1">
    <location>
        <begin position="107"/>
        <end position="139"/>
    </location>
</feature>
<evidence type="ECO:0000256" key="1">
    <source>
        <dbReference type="SAM" id="MobiDB-lite"/>
    </source>
</evidence>